<gene>
    <name evidence="1" type="ORF">METZ01_LOCUS443273</name>
</gene>
<feature type="non-terminal residue" evidence="1">
    <location>
        <position position="27"/>
    </location>
</feature>
<proteinExistence type="predicted"/>
<dbReference type="AlphaFoldDB" id="A0A382Z5G3"/>
<organism evidence="1">
    <name type="scientific">marine metagenome</name>
    <dbReference type="NCBI Taxonomy" id="408172"/>
    <lineage>
        <taxon>unclassified sequences</taxon>
        <taxon>metagenomes</taxon>
        <taxon>ecological metagenomes</taxon>
    </lineage>
</organism>
<sequence>MDMRKLLILFVFINMACTQAPAPDQAQ</sequence>
<dbReference type="EMBL" id="UINC01180964">
    <property type="protein sequence ID" value="SVD90419.1"/>
    <property type="molecule type" value="Genomic_DNA"/>
</dbReference>
<reference evidence="1" key="1">
    <citation type="submission" date="2018-05" db="EMBL/GenBank/DDBJ databases">
        <authorList>
            <person name="Lanie J.A."/>
            <person name="Ng W.-L."/>
            <person name="Kazmierczak K.M."/>
            <person name="Andrzejewski T.M."/>
            <person name="Davidsen T.M."/>
            <person name="Wayne K.J."/>
            <person name="Tettelin H."/>
            <person name="Glass J.I."/>
            <person name="Rusch D."/>
            <person name="Podicherti R."/>
            <person name="Tsui H.-C.T."/>
            <person name="Winkler M.E."/>
        </authorList>
    </citation>
    <scope>NUCLEOTIDE SEQUENCE</scope>
</reference>
<accession>A0A382Z5G3</accession>
<protein>
    <submittedName>
        <fullName evidence="1">Uncharacterized protein</fullName>
    </submittedName>
</protein>
<name>A0A382Z5G3_9ZZZZ</name>
<evidence type="ECO:0000313" key="1">
    <source>
        <dbReference type="EMBL" id="SVD90419.1"/>
    </source>
</evidence>